<feature type="transmembrane region" description="Helical" evidence="5">
    <location>
        <begin position="366"/>
        <end position="392"/>
    </location>
</feature>
<keyword evidence="7" id="KW-1185">Reference proteome</keyword>
<sequence>MDRLQGGALRSLITQPARLFMLLLIPVSAWVLIDPPALLSTQQSQVLAIIILTLGLLVTNVLPGYMTALLFFLAAVLLKVGTPAEIFSGFYSAAFWLIVAGMVIGMAIKSTGLGDRIAAILGRHLEHSYGWLIGGLMLSCTLLGFLMPSSMGRAVMMIPIGLALADRCGFEAGSKGRTGIALAIAFGCHMPTFAILPANIPNVVLIGAAETIYNLHLSYTHYLLLHFPILGALKAVLVAWLIIRLFPDTPAARNPDAGTTEAGAVAKGQGQLKLGVVLLITLGFWITDSVHGISPAWVGLAATCFLLLPGIGLVDSKRFSAGMDMTLLIYIAGILGVGRLVASSGLGSVLATQLEQLLPLEQGADFVNFVSLSLMSFVAALGVTLPGVPAVLTPMATDLAAQTGWSIETVLMTQVLGFSTVLFPYQSGPLLVSMQLAKEPIGHLLRVTIPLTLVTLLILMPLDYLWWNLVGELG</sequence>
<dbReference type="RefSeq" id="WP_051692781.1">
    <property type="nucleotide sequence ID" value="NZ_JMQN01000021.1"/>
</dbReference>
<evidence type="ECO:0000256" key="4">
    <source>
        <dbReference type="ARBA" id="ARBA00023136"/>
    </source>
</evidence>
<evidence type="ECO:0000313" key="6">
    <source>
        <dbReference type="EMBL" id="KEA64117.1"/>
    </source>
</evidence>
<evidence type="ECO:0000256" key="3">
    <source>
        <dbReference type="ARBA" id="ARBA00022989"/>
    </source>
</evidence>
<accession>A0A081G012</accession>
<dbReference type="Pfam" id="PF00939">
    <property type="entry name" value="Na_sulph_symp"/>
    <property type="match status" value="1"/>
</dbReference>
<feature type="transmembrane region" description="Helical" evidence="5">
    <location>
        <begin position="12"/>
        <end position="33"/>
    </location>
</feature>
<dbReference type="OrthoDB" id="5460483at2"/>
<dbReference type="EMBL" id="JMQN01000021">
    <property type="protein sequence ID" value="KEA64117.1"/>
    <property type="molecule type" value="Genomic_DNA"/>
</dbReference>
<dbReference type="eggNOG" id="COG0471">
    <property type="taxonomic scope" value="Bacteria"/>
</dbReference>
<feature type="transmembrane region" description="Helical" evidence="5">
    <location>
        <begin position="128"/>
        <end position="147"/>
    </location>
</feature>
<feature type="transmembrane region" description="Helical" evidence="5">
    <location>
        <begin position="404"/>
        <end position="425"/>
    </location>
</feature>
<dbReference type="PANTHER" id="PTHR43652">
    <property type="entry name" value="BASIC AMINO ACID ANTIPORTER YFCC-RELATED"/>
    <property type="match status" value="1"/>
</dbReference>
<evidence type="ECO:0000256" key="1">
    <source>
        <dbReference type="ARBA" id="ARBA00004141"/>
    </source>
</evidence>
<keyword evidence="4 5" id="KW-0472">Membrane</keyword>
<dbReference type="GO" id="GO:0005886">
    <property type="term" value="C:plasma membrane"/>
    <property type="evidence" value="ECO:0007669"/>
    <property type="project" value="TreeGrafter"/>
</dbReference>
<comment type="caution">
    <text evidence="6">The sequence shown here is derived from an EMBL/GenBank/DDBJ whole genome shotgun (WGS) entry which is preliminary data.</text>
</comment>
<feature type="transmembrane region" description="Helical" evidence="5">
    <location>
        <begin position="220"/>
        <end position="243"/>
    </location>
</feature>
<dbReference type="InterPro" id="IPR001898">
    <property type="entry name" value="SLC13A/DASS"/>
</dbReference>
<evidence type="ECO:0000256" key="5">
    <source>
        <dbReference type="SAM" id="Phobius"/>
    </source>
</evidence>
<dbReference type="PANTHER" id="PTHR43652:SF2">
    <property type="entry name" value="BASIC AMINO ACID ANTIPORTER YFCC-RELATED"/>
    <property type="match status" value="1"/>
</dbReference>
<keyword evidence="3 5" id="KW-1133">Transmembrane helix</keyword>
<gene>
    <name evidence="6" type="ORF">ADIMK_1852</name>
</gene>
<feature type="transmembrane region" description="Helical" evidence="5">
    <location>
        <begin position="445"/>
        <end position="467"/>
    </location>
</feature>
<dbReference type="AlphaFoldDB" id="A0A081G012"/>
<dbReference type="STRING" id="1232683.ADIMK_1852"/>
<feature type="transmembrane region" description="Helical" evidence="5">
    <location>
        <begin position="327"/>
        <end position="346"/>
    </location>
</feature>
<comment type="subcellular location">
    <subcellularLocation>
        <location evidence="1">Membrane</location>
        <topology evidence="1">Multi-pass membrane protein</topology>
    </subcellularLocation>
</comment>
<reference evidence="6 7" key="1">
    <citation type="submission" date="2014-04" db="EMBL/GenBank/DDBJ databases">
        <title>Marinobacterium kochiensis sp. nov., isolated from sediment sample collected from Kochi backwaters in Kerala, India.</title>
        <authorList>
            <person name="Singh A."/>
            <person name="Pinnaka A.K."/>
        </authorList>
    </citation>
    <scope>NUCLEOTIDE SEQUENCE [LARGE SCALE GENOMIC DNA]</scope>
    <source>
        <strain evidence="6 7">AK27</strain>
    </source>
</reference>
<evidence type="ECO:0000313" key="7">
    <source>
        <dbReference type="Proteomes" id="UP000028252"/>
    </source>
</evidence>
<feature type="transmembrane region" description="Helical" evidence="5">
    <location>
        <begin position="296"/>
        <end position="315"/>
    </location>
</feature>
<proteinExistence type="predicted"/>
<feature type="transmembrane region" description="Helical" evidence="5">
    <location>
        <begin position="45"/>
        <end position="78"/>
    </location>
</feature>
<dbReference type="GO" id="GO:0022857">
    <property type="term" value="F:transmembrane transporter activity"/>
    <property type="evidence" value="ECO:0007669"/>
    <property type="project" value="InterPro"/>
</dbReference>
<dbReference type="PATRIC" id="fig|1232683.4.peg.1827"/>
<name>A0A081G012_9GAMM</name>
<dbReference type="Proteomes" id="UP000028252">
    <property type="component" value="Unassembled WGS sequence"/>
</dbReference>
<protein>
    <submittedName>
        <fullName evidence="6">Arsenic efflux pump protein</fullName>
    </submittedName>
</protein>
<dbReference type="InterPro" id="IPR051679">
    <property type="entry name" value="DASS-Related_Transporters"/>
</dbReference>
<evidence type="ECO:0000256" key="2">
    <source>
        <dbReference type="ARBA" id="ARBA00022692"/>
    </source>
</evidence>
<organism evidence="6 7">
    <name type="scientific">Marinobacterium lacunae</name>
    <dbReference type="NCBI Taxonomy" id="1232683"/>
    <lineage>
        <taxon>Bacteria</taxon>
        <taxon>Pseudomonadati</taxon>
        <taxon>Pseudomonadota</taxon>
        <taxon>Gammaproteobacteria</taxon>
        <taxon>Oceanospirillales</taxon>
        <taxon>Oceanospirillaceae</taxon>
        <taxon>Marinobacterium</taxon>
    </lineage>
</organism>
<feature type="transmembrane region" description="Helical" evidence="5">
    <location>
        <begin position="90"/>
        <end position="108"/>
    </location>
</feature>
<keyword evidence="2 5" id="KW-0812">Transmembrane</keyword>